<dbReference type="GO" id="GO:0015031">
    <property type="term" value="P:protein transport"/>
    <property type="evidence" value="ECO:0007669"/>
    <property type="project" value="UniProtKB-KW"/>
</dbReference>
<evidence type="ECO:0000256" key="2">
    <source>
        <dbReference type="ARBA" id="ARBA00022448"/>
    </source>
</evidence>
<dbReference type="AlphaFoldDB" id="A0AAJ6QSN5"/>
<proteinExistence type="inferred from homology"/>
<organism evidence="4 5">
    <name type="scientific">Galendromus occidentalis</name>
    <name type="common">western predatory mite</name>
    <dbReference type="NCBI Taxonomy" id="34638"/>
    <lineage>
        <taxon>Eukaryota</taxon>
        <taxon>Metazoa</taxon>
        <taxon>Ecdysozoa</taxon>
        <taxon>Arthropoda</taxon>
        <taxon>Chelicerata</taxon>
        <taxon>Arachnida</taxon>
        <taxon>Acari</taxon>
        <taxon>Parasitiformes</taxon>
        <taxon>Mesostigmata</taxon>
        <taxon>Gamasina</taxon>
        <taxon>Phytoseioidea</taxon>
        <taxon>Phytoseiidae</taxon>
        <taxon>Typhlodrominae</taxon>
        <taxon>Galendromus</taxon>
    </lineage>
</organism>
<evidence type="ECO:0000256" key="3">
    <source>
        <dbReference type="ARBA" id="ARBA00022927"/>
    </source>
</evidence>
<dbReference type="RefSeq" id="XP_003742621.1">
    <property type="nucleotide sequence ID" value="XM_003742573.2"/>
</dbReference>
<dbReference type="Gene3D" id="1.25.10.10">
    <property type="entry name" value="Leucine-rich Repeat Variant"/>
    <property type="match status" value="1"/>
</dbReference>
<comment type="similarity">
    <text evidence="1">Belongs to the importin alpha family.</text>
</comment>
<dbReference type="Proteomes" id="UP000694867">
    <property type="component" value="Unplaced"/>
</dbReference>
<dbReference type="InterPro" id="IPR011989">
    <property type="entry name" value="ARM-like"/>
</dbReference>
<keyword evidence="2" id="KW-0813">Transport</keyword>
<evidence type="ECO:0000313" key="4">
    <source>
        <dbReference type="Proteomes" id="UP000694867"/>
    </source>
</evidence>
<dbReference type="GeneID" id="100903652"/>
<gene>
    <name evidence="5" type="primary">LOC100903652</name>
</gene>
<dbReference type="InterPro" id="IPR000225">
    <property type="entry name" value="Armadillo"/>
</dbReference>
<dbReference type="SMART" id="SM00185">
    <property type="entry name" value="ARM"/>
    <property type="match status" value="2"/>
</dbReference>
<dbReference type="InterPro" id="IPR016024">
    <property type="entry name" value="ARM-type_fold"/>
</dbReference>
<reference evidence="5" key="1">
    <citation type="submission" date="2025-08" db="UniProtKB">
        <authorList>
            <consortium name="RefSeq"/>
        </authorList>
    </citation>
    <scope>IDENTIFICATION</scope>
</reference>
<keyword evidence="4" id="KW-1185">Reference proteome</keyword>
<sequence>MPVENIGAALEALEADDTKKVLECLENIRKAVREPLALRLALNSKLEDLCQKCLSSGYVKLRREALLIYADSLLSFKDNELAADNYELVKDLLAFFKAEVLRDASRSDLFKEALDALTQWCSYGKAFRETFLVVYPVEYLKDFDVYHMPSTVLMSYVRLMRAILLQGRSRSPLFETVLNIYKKTLSYTGVTCEMVIEICGSFKGAAVEFEREDFFGVILSSRLADTLVRHVMTNVNCQRKCLNPMLALFVDCLASSNNHCKELIDQGILNVLLACLKENQSKDVELTCRALTNIFACSHEVLDHALRADLAKPLLFLRESFDERIREESHRALSNLFARATPRQIFSLVEIGCVALLANLLRSRIPDVVLDGLRALFALVSATRLHDPLKLTELHRQMEANGVKTLSESLKLHEQTEIRSLATGIYNYMAFTLDSSNGPADEKTVISKA</sequence>
<evidence type="ECO:0000313" key="5">
    <source>
        <dbReference type="RefSeq" id="XP_003742621.1"/>
    </source>
</evidence>
<evidence type="ECO:0000256" key="1">
    <source>
        <dbReference type="ARBA" id="ARBA00010394"/>
    </source>
</evidence>
<keyword evidence="3" id="KW-0653">Protein transport</keyword>
<dbReference type="KEGG" id="goe:100903652"/>
<dbReference type="SUPFAM" id="SSF48371">
    <property type="entry name" value="ARM repeat"/>
    <property type="match status" value="1"/>
</dbReference>
<name>A0AAJ6QSN5_9ACAR</name>
<dbReference type="PANTHER" id="PTHR23316">
    <property type="entry name" value="IMPORTIN ALPHA"/>
    <property type="match status" value="1"/>
</dbReference>
<protein>
    <submittedName>
        <fullName evidence="5">Uncharacterized protein LOC100903652</fullName>
    </submittedName>
</protein>
<accession>A0AAJ6QSN5</accession>